<keyword evidence="1" id="KW-0479">Metal-binding</keyword>
<name>A0ABY3C916_9GAMM</name>
<dbReference type="Gene3D" id="3.40.50.410">
    <property type="entry name" value="von Willebrand factor, type A domain"/>
    <property type="match status" value="1"/>
</dbReference>
<dbReference type="InterPro" id="IPR008707">
    <property type="entry name" value="B-propeller_PilY1"/>
</dbReference>
<dbReference type="EMBL" id="RYFG02000106">
    <property type="protein sequence ID" value="TRW92789.1"/>
    <property type="molecule type" value="Genomic_DNA"/>
</dbReference>
<dbReference type="RefSeq" id="WP_127029316.1">
    <property type="nucleotide sequence ID" value="NZ_RYFG02000106.1"/>
</dbReference>
<evidence type="ECO:0000259" key="3">
    <source>
        <dbReference type="Pfam" id="PF05567"/>
    </source>
</evidence>
<evidence type="ECO:0000256" key="1">
    <source>
        <dbReference type="ARBA" id="ARBA00022723"/>
    </source>
</evidence>
<reference evidence="4 5" key="1">
    <citation type="journal article" date="2019" name="Antonie Van Leeuwenhoek">
        <title>Description of 'Ca. Methylobacter oryzae' KRF1, a novel species from the environmentally important Methylobacter clade 2.</title>
        <authorList>
            <person name="Khatri K."/>
            <person name="Mohite J.A."/>
            <person name="Pandit P.S."/>
            <person name="Bahulikar R."/>
            <person name="Rahalkar M.C."/>
        </authorList>
    </citation>
    <scope>NUCLEOTIDE SEQUENCE [LARGE SCALE GENOMIC DNA]</scope>
    <source>
        <strain evidence="4 5">KRF1</strain>
    </source>
</reference>
<evidence type="ECO:0000313" key="4">
    <source>
        <dbReference type="EMBL" id="TRW92789.1"/>
    </source>
</evidence>
<sequence>MDINKIRKTTIVLFFGVILSTVLEPAEAITPAQTPLYLGVAAAKPNIMLMVDNSMSMDQTVIVGDTPLAPNAVTGSASTSCSSTYYYSSGSSTSAGATSVITMQVFSGSAKFCPSTGSCTSSNSTRFGNSSGKKCFNSSKYYNVSGLGVYTGSQLNKFFNTYNGAFNGSLGSVISSITRLQIVKDAATSFVNALVPDTGSSPTVRLGLARYNGDTGGELLTAIGELDAAKATAVTTQIAGFTANSSTPLAETLSDIGRYFATGYSGNLTLHPSTSRTTATVDTVFNSHSILNSTGTTLANPIQGVCQTSSVIILSDGLPSSDRNISTYLQDYDGDCSGSNSSLCTTYDMKKAYAYPGGNGASPNLSISNAGSSSSDYLDDVAQALYEMDLRPDLAKVNGEKNNITTYTVGFADPAIDPSIAGVNPLLIDTATQGGGQFIYATDTTTLADALDNITSSIVSKVSSSSSAVANSAKLDAGSAIYQGKFDSADWTGSLSMFPLGASEDTNGNGILDSGEDANGNLKLDGGAIGTVLWNAAEHIPAFGSRNIFTYNPAGTSKGVTFTCANLTASQKTALGISNCSSTTDQGVWRLNYIRGDWSHEEMNPARTDTDSIRSATAADRIFRNRTHLDKTTLAMVSPDPWVLGDIVNSNPVYVSNENYGYDKLSGSEGSSYKAFLTSNASRRKMVYVGANDGMLHGFDASSSGTDAGKEILAYIPNAVYSGLNALSSPGYSHQYMVDGSPRVADAYFGSAWHTMLVGTTGAGGKAVFGLDVTNPSSFGGSNVLWEISDSDSPVASDLTSDTSAKRGFAGNLGYTLPQPAIVRMHDGSWAAIVANGYGSVNNLAVLYIIDVQTGRLITAIDTKAGSSTAPNGLSSPIAVDTDDDRIVDVIYAGDLLGNLWKFDVSSSNNNQWKVAYGTTSAPAPLFVACTNQSACDTTRQPITAKPQVGKIGSGQSAGIMVYFGTGKYFETIDNNVTGAQTQTFYGIWDNNAAVAKTDLQAQTITQVATVGALSLRISTNNAVNYPTQKGWYMNLSSNGERVVNAPMLRNGHIIFTTLIPIPPSGTEICGAGSEATSWLMELDALTGSQLPSTAGGAPWDITGDGMINADDLVALSDGTHIAPSGLQLDGGVSAPAVLVDGKREDFIFSSTKNAALLNVKGQHLSSSSGNRQSWRQLQ</sequence>
<dbReference type="Pfam" id="PF05567">
    <property type="entry name" value="T4P_PilY1"/>
    <property type="match status" value="1"/>
</dbReference>
<gene>
    <name evidence="4" type="ORF">EKO24_014405</name>
</gene>
<organism evidence="4 5">
    <name type="scientific">Candidatus Methylobacter oryzae</name>
    <dbReference type="NCBI Taxonomy" id="2497749"/>
    <lineage>
        <taxon>Bacteria</taxon>
        <taxon>Pseudomonadati</taxon>
        <taxon>Pseudomonadota</taxon>
        <taxon>Gammaproteobacteria</taxon>
        <taxon>Methylococcales</taxon>
        <taxon>Methylococcaceae</taxon>
        <taxon>Methylobacter</taxon>
    </lineage>
</organism>
<evidence type="ECO:0000313" key="5">
    <source>
        <dbReference type="Proteomes" id="UP000733744"/>
    </source>
</evidence>
<accession>A0ABY3C916</accession>
<protein>
    <recommendedName>
        <fullName evidence="3">PilY1 beta-propeller domain-containing protein</fullName>
    </recommendedName>
</protein>
<evidence type="ECO:0000256" key="2">
    <source>
        <dbReference type="ARBA" id="ARBA00022837"/>
    </source>
</evidence>
<comment type="caution">
    <text evidence="4">The sequence shown here is derived from an EMBL/GenBank/DDBJ whole genome shotgun (WGS) entry which is preliminary data.</text>
</comment>
<dbReference type="Proteomes" id="UP000733744">
    <property type="component" value="Unassembled WGS sequence"/>
</dbReference>
<keyword evidence="5" id="KW-1185">Reference proteome</keyword>
<feature type="domain" description="PilY1 beta-propeller" evidence="3">
    <location>
        <begin position="644"/>
        <end position="1004"/>
    </location>
</feature>
<dbReference type="InterPro" id="IPR036465">
    <property type="entry name" value="vWFA_dom_sf"/>
</dbReference>
<keyword evidence="2" id="KW-0106">Calcium</keyword>
<proteinExistence type="predicted"/>